<dbReference type="SUPFAM" id="SSF52540">
    <property type="entry name" value="P-loop containing nucleoside triphosphate hydrolases"/>
    <property type="match status" value="1"/>
</dbReference>
<reference evidence="3" key="1">
    <citation type="submission" date="2020-05" db="EMBL/GenBank/DDBJ databases">
        <authorList>
            <person name="Chiriac C."/>
            <person name="Salcher M."/>
            <person name="Ghai R."/>
            <person name="Kavagutti S V."/>
        </authorList>
    </citation>
    <scope>NUCLEOTIDE SEQUENCE</scope>
</reference>
<evidence type="ECO:0000256" key="1">
    <source>
        <dbReference type="SAM" id="MobiDB-lite"/>
    </source>
</evidence>
<protein>
    <submittedName>
        <fullName evidence="3">Unannotated protein</fullName>
    </submittedName>
</protein>
<evidence type="ECO:0000313" key="3">
    <source>
        <dbReference type="EMBL" id="CAB4966649.1"/>
    </source>
</evidence>
<dbReference type="PROSITE" id="PS51194">
    <property type="entry name" value="HELICASE_CTER"/>
    <property type="match status" value="1"/>
</dbReference>
<dbReference type="EMBL" id="CAFBNE010000126">
    <property type="protein sequence ID" value="CAB4966649.1"/>
    <property type="molecule type" value="Genomic_DNA"/>
</dbReference>
<feature type="domain" description="Helicase C-terminal" evidence="2">
    <location>
        <begin position="1"/>
        <end position="114"/>
    </location>
</feature>
<proteinExistence type="predicted"/>
<name>A0A6J7LLJ9_9ZZZZ</name>
<evidence type="ECO:0000259" key="2">
    <source>
        <dbReference type="PROSITE" id="PS51194"/>
    </source>
</evidence>
<accession>A0A6J7LLJ9</accession>
<dbReference type="AlphaFoldDB" id="A0A6J7LLJ9"/>
<dbReference type="InterPro" id="IPR001650">
    <property type="entry name" value="Helicase_C-like"/>
</dbReference>
<organism evidence="3">
    <name type="scientific">freshwater metagenome</name>
    <dbReference type="NCBI Taxonomy" id="449393"/>
    <lineage>
        <taxon>unclassified sequences</taxon>
        <taxon>metagenomes</taxon>
        <taxon>ecological metagenomes</taxon>
    </lineage>
</organism>
<dbReference type="Pfam" id="PF00271">
    <property type="entry name" value="Helicase_C"/>
    <property type="match status" value="1"/>
</dbReference>
<feature type="compositionally biased region" description="Basic and acidic residues" evidence="1">
    <location>
        <begin position="1"/>
        <end position="15"/>
    </location>
</feature>
<sequence length="912" mass="100183">MAEQLGHEIDGDVQKRVGRTSSQDSGVAVDADVVVATASLEVGFDDDRVGAVLQHKAPHDVAQFLQRKGRAGRNPATRPWTVVVLSDWGRDREAWDAYDALFSPVVPPRSLPLDNLYVLRIQAVYSLLDWLARELDYGKSSTWADASGPADLLASEERWRQITADRQARLATLLTSLLREGPERSSFVRHLRRSLALGTGPAADATVDKVLWEAPRPLIGAVVPTLRRRLVDQWQGERPASDDAGVRTRTPLRDFVPGNLFDELLVPDVEFQVPWARGDVHVEHLPALRAIREFLPGNVSRHFGVWASSKRHWVSLSARMDSEGRHAIDVARFGGMAVDEITTADGVVRIYAPTRVTLEPVPEEISDASSMRADWIFHATPLGAGTKLALSGALKGMFGEVAAHLHSQGGGVRVLRYAEFGQGVLWESGKSTPVGIRFESQVSEMWERAALGVEIHVDALVGRVVAPDFEPELDAVERTEWLRDLVRDDASLPPEVSTFERAALADCAEAFAAVWDWSAGSPSGTVFLDEIKRVATVLGLHDPRNPGTLSTWLDDVSVGDAVLLHVVAARSAIRSETWESWLTRRFTLSAAHALVHAIASGNSHVDPEDLLVDLDPDDPLKFFISEQSPGGSGQVEALTLSVIEEPERLPMALADVLRPTDLERLDEQVRMVVDCSDPGVLQAVSHLADAWSGGHDDVRCATEALDVALEATGIVLEHPAKVALTTRLAGPGASPDFLAEVREWLVRRDHAQESSGLEVGPRTLAALLAERSEADVMLHLDTPDEPKRARAIANVLWPWGRLARSNGSFNPFSDGSSGSFALLRQHWQAPVPSLEFSTWNDEQRDAVHVLLRDKGEVMLRTRSADRRELRAAVLDLHTAPIEVGPLWCFPEVLGIHDRGSFVEVRMILRESW</sequence>
<dbReference type="Gene3D" id="3.40.50.300">
    <property type="entry name" value="P-loop containing nucleotide triphosphate hydrolases"/>
    <property type="match status" value="1"/>
</dbReference>
<gene>
    <name evidence="3" type="ORF">UFOPK3772_02835</name>
</gene>
<dbReference type="InterPro" id="IPR027417">
    <property type="entry name" value="P-loop_NTPase"/>
</dbReference>
<feature type="region of interest" description="Disordered" evidence="1">
    <location>
        <begin position="1"/>
        <end position="22"/>
    </location>
</feature>